<dbReference type="InterPro" id="IPR017930">
    <property type="entry name" value="Myb_dom"/>
</dbReference>
<gene>
    <name evidence="7" type="ORF">FPE_LOCUS66</name>
</gene>
<evidence type="ECO:0000256" key="2">
    <source>
        <dbReference type="ARBA" id="ARBA00022737"/>
    </source>
</evidence>
<keyword evidence="4" id="KW-0539">Nucleus</keyword>
<dbReference type="Proteomes" id="UP000834106">
    <property type="component" value="Chromosome 1"/>
</dbReference>
<keyword evidence="2" id="KW-0677">Repeat</keyword>
<dbReference type="SUPFAM" id="SSF46689">
    <property type="entry name" value="Homeodomain-like"/>
    <property type="match status" value="1"/>
</dbReference>
<feature type="domain" description="Myb-like" evidence="5">
    <location>
        <begin position="372"/>
        <end position="422"/>
    </location>
</feature>
<reference evidence="7" key="1">
    <citation type="submission" date="2023-05" db="EMBL/GenBank/DDBJ databases">
        <authorList>
            <person name="Huff M."/>
        </authorList>
    </citation>
    <scope>NUCLEOTIDE SEQUENCE</scope>
</reference>
<name>A0AAD2DI42_9LAMI</name>
<dbReference type="InterPro" id="IPR009057">
    <property type="entry name" value="Homeodomain-like_sf"/>
</dbReference>
<organism evidence="7 8">
    <name type="scientific">Fraxinus pennsylvanica</name>
    <dbReference type="NCBI Taxonomy" id="56036"/>
    <lineage>
        <taxon>Eukaryota</taxon>
        <taxon>Viridiplantae</taxon>
        <taxon>Streptophyta</taxon>
        <taxon>Embryophyta</taxon>
        <taxon>Tracheophyta</taxon>
        <taxon>Spermatophyta</taxon>
        <taxon>Magnoliopsida</taxon>
        <taxon>eudicotyledons</taxon>
        <taxon>Gunneridae</taxon>
        <taxon>Pentapetalae</taxon>
        <taxon>asterids</taxon>
        <taxon>lamiids</taxon>
        <taxon>Lamiales</taxon>
        <taxon>Oleaceae</taxon>
        <taxon>Oleeae</taxon>
        <taxon>Fraxinus</taxon>
    </lineage>
</organism>
<evidence type="ECO:0000313" key="7">
    <source>
        <dbReference type="EMBL" id="CAI9752635.1"/>
    </source>
</evidence>
<dbReference type="GO" id="GO:0005634">
    <property type="term" value="C:nucleus"/>
    <property type="evidence" value="ECO:0007669"/>
    <property type="project" value="UniProtKB-SubCell"/>
</dbReference>
<dbReference type="FunFam" id="1.10.10.60:FF:000010">
    <property type="entry name" value="Transcriptional activator Myb isoform A"/>
    <property type="match status" value="1"/>
</dbReference>
<dbReference type="AlphaFoldDB" id="A0AAD2DI42"/>
<evidence type="ECO:0000259" key="5">
    <source>
        <dbReference type="PROSITE" id="PS50090"/>
    </source>
</evidence>
<accession>A0AAD2DI42</accession>
<dbReference type="CDD" id="cd00167">
    <property type="entry name" value="SANT"/>
    <property type="match status" value="2"/>
</dbReference>
<protein>
    <submittedName>
        <fullName evidence="7">Uncharacterized protein</fullName>
    </submittedName>
</protein>
<dbReference type="PROSITE" id="PS51294">
    <property type="entry name" value="HTH_MYB"/>
    <property type="match status" value="2"/>
</dbReference>
<dbReference type="Pfam" id="PF13921">
    <property type="entry name" value="Myb_DNA-bind_6"/>
    <property type="match status" value="1"/>
</dbReference>
<dbReference type="EMBL" id="OU503036">
    <property type="protein sequence ID" value="CAI9752635.1"/>
    <property type="molecule type" value="Genomic_DNA"/>
</dbReference>
<dbReference type="InterPro" id="IPR001005">
    <property type="entry name" value="SANT/Myb"/>
</dbReference>
<feature type="domain" description="HTH myb-type" evidence="6">
    <location>
        <begin position="376"/>
        <end position="426"/>
    </location>
</feature>
<evidence type="ECO:0000256" key="1">
    <source>
        <dbReference type="ARBA" id="ARBA00004123"/>
    </source>
</evidence>
<keyword evidence="3" id="KW-0238">DNA-binding</keyword>
<dbReference type="PANTHER" id="PTHR45614">
    <property type="entry name" value="MYB PROTEIN-RELATED"/>
    <property type="match status" value="1"/>
</dbReference>
<evidence type="ECO:0000256" key="3">
    <source>
        <dbReference type="ARBA" id="ARBA00023125"/>
    </source>
</evidence>
<keyword evidence="8" id="KW-1185">Reference proteome</keyword>
<proteinExistence type="predicted"/>
<comment type="subcellular location">
    <subcellularLocation>
        <location evidence="1">Nucleus</location>
    </subcellularLocation>
</comment>
<dbReference type="GO" id="GO:0000981">
    <property type="term" value="F:DNA-binding transcription factor activity, RNA polymerase II-specific"/>
    <property type="evidence" value="ECO:0007669"/>
    <property type="project" value="TreeGrafter"/>
</dbReference>
<dbReference type="GO" id="GO:0000978">
    <property type="term" value="F:RNA polymerase II cis-regulatory region sequence-specific DNA binding"/>
    <property type="evidence" value="ECO:0007669"/>
    <property type="project" value="TreeGrafter"/>
</dbReference>
<dbReference type="PANTHER" id="PTHR45614:SF285">
    <property type="entry name" value="TRANSCRIPTION FACTOR MYB98"/>
    <property type="match status" value="1"/>
</dbReference>
<feature type="domain" description="Myb-like" evidence="5">
    <location>
        <begin position="320"/>
        <end position="371"/>
    </location>
</feature>
<dbReference type="PROSITE" id="PS50090">
    <property type="entry name" value="MYB_LIKE"/>
    <property type="match status" value="2"/>
</dbReference>
<dbReference type="Gene3D" id="1.10.10.60">
    <property type="entry name" value="Homeodomain-like"/>
    <property type="match status" value="2"/>
</dbReference>
<dbReference type="InterPro" id="IPR050560">
    <property type="entry name" value="MYB_TF"/>
</dbReference>
<evidence type="ECO:0000259" key="6">
    <source>
        <dbReference type="PROSITE" id="PS51294"/>
    </source>
</evidence>
<evidence type="ECO:0000256" key="4">
    <source>
        <dbReference type="ARBA" id="ARBA00023242"/>
    </source>
</evidence>
<dbReference type="SMART" id="SM00717">
    <property type="entry name" value="SANT"/>
    <property type="match status" value="2"/>
</dbReference>
<feature type="domain" description="HTH myb-type" evidence="6">
    <location>
        <begin position="320"/>
        <end position="375"/>
    </location>
</feature>
<evidence type="ECO:0000313" key="8">
    <source>
        <dbReference type="Proteomes" id="UP000834106"/>
    </source>
</evidence>
<sequence length="459" mass="52725">MDSNSGCREDLVSHRQIFEELTLFNTQPKCEDFPVGFSSFSTVSRSLDASSSNPFSGFSADPFQASCTGKKFQQNQFAKDGTEAHVHGLQTRNFLDLNSEASLKRTEQCRINEPLELNLCLVLDNELERRTHSENKIEKRIQMKSETRVDKKPSIIKGPWTPEEDRIRANRGASDSKGCGEDLVSHRQILEELTLFKTQPKCEDFPVGFSSFSTVSRRSLDASSSNPFSGFSADPFQASCTGKKFQQNQFAKDGAEAHVHGLQTRNFLGSLKRTEQCRINEPLELNLCLVLDNELERRTHSENKIEKTIQRKSETRVDKKPSIIKGPWTPEEDRLLMELVEKHGVRKWCVIAWKFLGRTGKQCRERWHNHIKPDIKKDKWSQEEDERLIEAHIEVGNRWAEIARRLPRRSENTIKNHWHATKRRLLSHKGNNLKFNTPLQNYIKSVISSSDYIVSLGNS</sequence>